<feature type="transmembrane region" description="Helical" evidence="8">
    <location>
        <begin position="20"/>
        <end position="41"/>
    </location>
</feature>
<dbReference type="InterPro" id="IPR003594">
    <property type="entry name" value="HATPase_dom"/>
</dbReference>
<keyword evidence="8" id="KW-0472">Membrane</keyword>
<dbReference type="CDD" id="cd00082">
    <property type="entry name" value="HisKA"/>
    <property type="match status" value="1"/>
</dbReference>
<dbReference type="SMART" id="SM00387">
    <property type="entry name" value="HATPase_c"/>
    <property type="match status" value="1"/>
</dbReference>
<evidence type="ECO:0000256" key="3">
    <source>
        <dbReference type="ARBA" id="ARBA00012438"/>
    </source>
</evidence>
<dbReference type="InterPro" id="IPR003661">
    <property type="entry name" value="HisK_dim/P_dom"/>
</dbReference>
<dbReference type="InterPro" id="IPR050351">
    <property type="entry name" value="BphY/WalK/GraS-like"/>
</dbReference>
<dbReference type="PANTHER" id="PTHR45453">
    <property type="entry name" value="PHOSPHATE REGULON SENSOR PROTEIN PHOR"/>
    <property type="match status" value="1"/>
</dbReference>
<gene>
    <name evidence="10" type="ORF">ISU02_23135</name>
</gene>
<accession>A0ABS0A2A3</accession>
<dbReference type="PROSITE" id="PS50109">
    <property type="entry name" value="HIS_KIN"/>
    <property type="match status" value="1"/>
</dbReference>
<keyword evidence="11" id="KW-1185">Reference proteome</keyword>
<dbReference type="Gene3D" id="3.30.565.10">
    <property type="entry name" value="Histidine kinase-like ATPase, C-terminal domain"/>
    <property type="match status" value="1"/>
</dbReference>
<dbReference type="Proteomes" id="UP000614200">
    <property type="component" value="Unassembled WGS sequence"/>
</dbReference>
<dbReference type="Gene3D" id="1.10.287.130">
    <property type="match status" value="1"/>
</dbReference>
<evidence type="ECO:0000256" key="7">
    <source>
        <dbReference type="ARBA" id="ARBA00023012"/>
    </source>
</evidence>
<keyword evidence="4" id="KW-0597">Phosphoprotein</keyword>
<evidence type="ECO:0000313" key="10">
    <source>
        <dbReference type="EMBL" id="MBF4696004.1"/>
    </source>
</evidence>
<dbReference type="PANTHER" id="PTHR45453:SF1">
    <property type="entry name" value="PHOSPHATE REGULON SENSOR PROTEIN PHOR"/>
    <property type="match status" value="1"/>
</dbReference>
<dbReference type="InterPro" id="IPR004358">
    <property type="entry name" value="Sig_transdc_His_kin-like_C"/>
</dbReference>
<dbReference type="SUPFAM" id="SSF47384">
    <property type="entry name" value="Homodimeric domain of signal transducing histidine kinase"/>
    <property type="match status" value="1"/>
</dbReference>
<dbReference type="SMART" id="SM00388">
    <property type="entry name" value="HisKA"/>
    <property type="match status" value="1"/>
</dbReference>
<evidence type="ECO:0000256" key="1">
    <source>
        <dbReference type="ARBA" id="ARBA00000085"/>
    </source>
</evidence>
<keyword evidence="6 10" id="KW-0418">Kinase</keyword>
<comment type="catalytic activity">
    <reaction evidence="1">
        <text>ATP + protein L-histidine = ADP + protein N-phospho-L-histidine.</text>
        <dbReference type="EC" id="2.7.13.3"/>
    </reaction>
</comment>
<dbReference type="InterPro" id="IPR036097">
    <property type="entry name" value="HisK_dim/P_sf"/>
</dbReference>
<feature type="transmembrane region" description="Helical" evidence="8">
    <location>
        <begin position="163"/>
        <end position="186"/>
    </location>
</feature>
<proteinExistence type="predicted"/>
<dbReference type="Pfam" id="PF00512">
    <property type="entry name" value="HisKA"/>
    <property type="match status" value="1"/>
</dbReference>
<evidence type="ECO:0000256" key="2">
    <source>
        <dbReference type="ARBA" id="ARBA00004370"/>
    </source>
</evidence>
<evidence type="ECO:0000256" key="8">
    <source>
        <dbReference type="SAM" id="Phobius"/>
    </source>
</evidence>
<dbReference type="InterPro" id="IPR036890">
    <property type="entry name" value="HATPase_C_sf"/>
</dbReference>
<dbReference type="InterPro" id="IPR005467">
    <property type="entry name" value="His_kinase_dom"/>
</dbReference>
<dbReference type="EC" id="2.7.13.3" evidence="3"/>
<dbReference type="RefSeq" id="WP_194704238.1">
    <property type="nucleotide sequence ID" value="NZ_JADKNH010000027.1"/>
</dbReference>
<sequence>MPNSNPKKHYQNYLKNHFLIIAFSTLLIVTIVGNLSVKYFFSHYLSKQVIENNSQILESIETLISEDALTNQNFRALSSSNSVYLRLYSKSTNALIMDSETTKGYGMGSGMGKGNAMSTLPKIDVSLLDFTAYDVNSPNGQLIYRLEIGRRPDIVSSTIEGQFIFALNIVFFITLLVTALFSVFYANYQSKKITTPISTLIGNTKQIELEKYNNFNNIETDLQEIDALNHSLSALNDKLSAQDALRKRLTTDIAHELRNPLSILRSHIEAFVDGVWLPSEEKLLKCNDEILRLTRLIDELNELSVVENSLVLTKQPHDFVHTINKVISSFEVLLEDRHITLESVLPSRFQLEYDEDRMIQVLVNLLTNAIKYSPDNSHIKVSLSNLENQPTFCISDQGIGISKEDLPYIFERFYRSDSSRNRKTGGLGIGLAVTKAICEAHDFNIKAQSQLGEGSEFCIYFC</sequence>
<dbReference type="Pfam" id="PF02518">
    <property type="entry name" value="HATPase_c"/>
    <property type="match status" value="1"/>
</dbReference>
<evidence type="ECO:0000259" key="9">
    <source>
        <dbReference type="PROSITE" id="PS50109"/>
    </source>
</evidence>
<dbReference type="CDD" id="cd00075">
    <property type="entry name" value="HATPase"/>
    <property type="match status" value="1"/>
</dbReference>
<reference evidence="10 11" key="1">
    <citation type="submission" date="2020-11" db="EMBL/GenBank/DDBJ databases">
        <title>Fusibacter basophilias sp. nov.</title>
        <authorList>
            <person name="Qiu D."/>
        </authorList>
    </citation>
    <scope>NUCLEOTIDE SEQUENCE [LARGE SCALE GENOMIC DNA]</scope>
    <source>
        <strain evidence="10 11">Q10-2</strain>
    </source>
</reference>
<keyword evidence="5" id="KW-0808">Transferase</keyword>
<keyword evidence="7" id="KW-0902">Two-component regulatory system</keyword>
<comment type="caution">
    <text evidence="10">The sequence shown here is derived from an EMBL/GenBank/DDBJ whole genome shotgun (WGS) entry which is preliminary data.</text>
</comment>
<dbReference type="PRINTS" id="PR00344">
    <property type="entry name" value="BCTRLSENSOR"/>
</dbReference>
<evidence type="ECO:0000256" key="6">
    <source>
        <dbReference type="ARBA" id="ARBA00022777"/>
    </source>
</evidence>
<keyword evidence="8" id="KW-0812">Transmembrane</keyword>
<name>A0ABS0A2A3_9FIRM</name>
<evidence type="ECO:0000313" key="11">
    <source>
        <dbReference type="Proteomes" id="UP000614200"/>
    </source>
</evidence>
<evidence type="ECO:0000256" key="4">
    <source>
        <dbReference type="ARBA" id="ARBA00022553"/>
    </source>
</evidence>
<evidence type="ECO:0000256" key="5">
    <source>
        <dbReference type="ARBA" id="ARBA00022679"/>
    </source>
</evidence>
<feature type="domain" description="Histidine kinase" evidence="9">
    <location>
        <begin position="252"/>
        <end position="462"/>
    </location>
</feature>
<organism evidence="10 11">
    <name type="scientific">Fusibacter ferrireducens</name>
    <dbReference type="NCBI Taxonomy" id="2785058"/>
    <lineage>
        <taxon>Bacteria</taxon>
        <taxon>Bacillati</taxon>
        <taxon>Bacillota</taxon>
        <taxon>Clostridia</taxon>
        <taxon>Eubacteriales</taxon>
        <taxon>Eubacteriales Family XII. Incertae Sedis</taxon>
        <taxon>Fusibacter</taxon>
    </lineage>
</organism>
<comment type="subcellular location">
    <subcellularLocation>
        <location evidence="2">Membrane</location>
    </subcellularLocation>
</comment>
<dbReference type="EMBL" id="JADKNH010000027">
    <property type="protein sequence ID" value="MBF4696004.1"/>
    <property type="molecule type" value="Genomic_DNA"/>
</dbReference>
<keyword evidence="8" id="KW-1133">Transmembrane helix</keyword>
<dbReference type="GO" id="GO:0016301">
    <property type="term" value="F:kinase activity"/>
    <property type="evidence" value="ECO:0007669"/>
    <property type="project" value="UniProtKB-KW"/>
</dbReference>
<dbReference type="SUPFAM" id="SSF55874">
    <property type="entry name" value="ATPase domain of HSP90 chaperone/DNA topoisomerase II/histidine kinase"/>
    <property type="match status" value="1"/>
</dbReference>
<protein>
    <recommendedName>
        <fullName evidence="3">histidine kinase</fullName>
        <ecNumber evidence="3">2.7.13.3</ecNumber>
    </recommendedName>
</protein>